<dbReference type="Pfam" id="PF06985">
    <property type="entry name" value="HET"/>
    <property type="match status" value="1"/>
</dbReference>
<dbReference type="InterPro" id="IPR010730">
    <property type="entry name" value="HET"/>
</dbReference>
<organism evidence="3 4">
    <name type="scientific">Fusarium euwallaceae</name>
    <dbReference type="NCBI Taxonomy" id="1147111"/>
    <lineage>
        <taxon>Eukaryota</taxon>
        <taxon>Fungi</taxon>
        <taxon>Dikarya</taxon>
        <taxon>Ascomycota</taxon>
        <taxon>Pezizomycotina</taxon>
        <taxon>Sordariomycetes</taxon>
        <taxon>Hypocreomycetidae</taxon>
        <taxon>Hypocreales</taxon>
        <taxon>Nectriaceae</taxon>
        <taxon>Fusarium</taxon>
        <taxon>Fusarium solani species complex</taxon>
    </lineage>
</organism>
<dbReference type="PANTHER" id="PTHR33112:SF16">
    <property type="entry name" value="HETEROKARYON INCOMPATIBILITY DOMAIN-CONTAINING PROTEIN"/>
    <property type="match status" value="1"/>
</dbReference>
<sequence>MSPITFCAICEEILTWTITGLFRPDGTFLGQLKKFDVPKPQAFDPECPLCTMFECLLEPEFHASRRPNDSFKVSIEPDPEVHNDTVLRLGRNSRYISSDPTTSRGSIRIRRDASNDRNRQYNAFQSYLERQLAKESVSNPSASKSTWSLSSLNQVISWLSDCKNSHSDCNAKTKSGLQLPKRLVDVDPDGCISALPTSEAEFQQLSIENMPKVRVCETDSLTSSPQYLTLSHRWDTNPTILLTSDNLVQFLEEIPVSSLNQPGSKTIRDAIFVTRCLGFRYLWIDAICINQKQTDDQGRETKDELLAELAIMNQIYANGTCNISATSAKSAADGLFFNPLGSRLLQALKHRREQPATPDRMGITFNGDFVDFLDSCPLNTRGWVFQERMVSPRVIHFTNLQIYWECFVAQLSERHELCLHSKALSQGVIGRKPDLAICPKGPSSTNKPSSANKQSSTKKPSSRRRKQRDPDIPRWYSLAYKYSKLSLSHPEDRLPAISALARDFQIRRKLAPNDYIAGHWRSDLWFTLHWRIVDRRSRQDANYLAPSWSWASVGCRVDGPTMELPLNKFADILDVSVLSENNDPFGKIKSGLLHLRCHMSQAVIARKGPNVLHVLVDGEWLSSDSLDAFLDFQTSDARQPVMGGTVPLPDNDRVQFPGYRVFLALLCRYKGHYRGSITRRHTGVFRDNWADLNKEPFPGEPTGDYAGLILYPTGKEGQFVRVGSFLLEPRYRRKGETRPLSSEEDEEIAPEKRGKIRGRDLSWGMDTKERYEFDSDDDEMFYGMAAKDTPIARGLLGRFQNGNQVPKGSLDAEGGQVVIEIV</sequence>
<feature type="compositionally biased region" description="Polar residues" evidence="1">
    <location>
        <begin position="442"/>
        <end position="452"/>
    </location>
</feature>
<feature type="region of interest" description="Disordered" evidence="1">
    <location>
        <begin position="734"/>
        <end position="753"/>
    </location>
</feature>
<keyword evidence="4" id="KW-1185">Reference proteome</keyword>
<evidence type="ECO:0000256" key="1">
    <source>
        <dbReference type="SAM" id="MobiDB-lite"/>
    </source>
</evidence>
<dbReference type="EMBL" id="MIKF01000001">
    <property type="protein sequence ID" value="RTE85379.1"/>
    <property type="molecule type" value="Genomic_DNA"/>
</dbReference>
<feature type="domain" description="Heterokaryon incompatibility" evidence="2">
    <location>
        <begin position="227"/>
        <end position="387"/>
    </location>
</feature>
<comment type="caution">
    <text evidence="3">The sequence shown here is derived from an EMBL/GenBank/DDBJ whole genome shotgun (WGS) entry which is preliminary data.</text>
</comment>
<evidence type="ECO:0000313" key="4">
    <source>
        <dbReference type="Proteomes" id="UP000287124"/>
    </source>
</evidence>
<evidence type="ECO:0000259" key="2">
    <source>
        <dbReference type="Pfam" id="PF06985"/>
    </source>
</evidence>
<protein>
    <recommendedName>
        <fullName evidence="2">Heterokaryon incompatibility domain-containing protein</fullName>
    </recommendedName>
</protein>
<name>A0A430MBM7_9HYPO</name>
<feature type="region of interest" description="Disordered" evidence="1">
    <location>
        <begin position="435"/>
        <end position="469"/>
    </location>
</feature>
<accession>A0A430MBM7</accession>
<gene>
    <name evidence="3" type="ORF">BHE90_000008</name>
</gene>
<reference evidence="3 4" key="1">
    <citation type="submission" date="2017-06" db="EMBL/GenBank/DDBJ databases">
        <title>Comparative genomic analysis of Ambrosia Fusariam Clade fungi.</title>
        <authorList>
            <person name="Stajich J.E."/>
            <person name="Carrillo J."/>
            <person name="Kijimoto T."/>
            <person name="Eskalen A."/>
            <person name="O'Donnell K."/>
            <person name="Kasson M."/>
        </authorList>
    </citation>
    <scope>NUCLEOTIDE SEQUENCE [LARGE SCALE GENOMIC DNA]</scope>
    <source>
        <strain evidence="3 4">UCR1854</strain>
    </source>
</reference>
<dbReference type="AlphaFoldDB" id="A0A430MBM7"/>
<dbReference type="PANTHER" id="PTHR33112">
    <property type="entry name" value="DOMAIN PROTEIN, PUTATIVE-RELATED"/>
    <property type="match status" value="1"/>
</dbReference>
<evidence type="ECO:0000313" key="3">
    <source>
        <dbReference type="EMBL" id="RTE85379.1"/>
    </source>
</evidence>
<proteinExistence type="predicted"/>
<dbReference type="Proteomes" id="UP000287124">
    <property type="component" value="Unassembled WGS sequence"/>
</dbReference>